<name>A0ABR3HYS5_LOXSC</name>
<keyword evidence="4" id="KW-1185">Reference proteome</keyword>
<dbReference type="InterPro" id="IPR036397">
    <property type="entry name" value="RNaseH_sf"/>
</dbReference>
<sequence>MLEARHFTIFTDHKPLCFAFHERKNNCSPRQFRHLDYIAQFSTDIRHIAGKDNIVADTLSRVEELQKPIDLEELAKSQTSDPELEQILHGSNSLRLEKKTIPGSRLLLYCDVSTPTPRPFITEQFRHQVFLNLHSFTRFKYVHLDLIGPLPPSAGYRYCLTAVDRFTRWPEVVPLSEITAEAVAKAFISGWISRYGCPTDIVTDRGRQFQSALFEQLAKLIGFRHRMTTAYHPQCNGLVERFHRQLKTAITCHSDVNWTETLPLVLLGIRNAFKEDLQATPSELLYGETLRMPGEFFGDKSDCHTTDIRDFSARLRTFANNLKPVPTSNHHNSKIFVYKELATSSHVFVRDDTVRGTFQPAYNGPFEVLTRGPKTFKLKIKNKTVTVSIDRLKPAYTLSDNNLNPEFNKNKIENNLNQKKNNPDKILTNNNNKESQNSSPKTVTTRSGRRVRFPDYYRP</sequence>
<evidence type="ECO:0000256" key="1">
    <source>
        <dbReference type="SAM" id="MobiDB-lite"/>
    </source>
</evidence>
<feature type="region of interest" description="Disordered" evidence="1">
    <location>
        <begin position="415"/>
        <end position="459"/>
    </location>
</feature>
<reference evidence="3 4" key="1">
    <citation type="submission" date="2024-06" db="EMBL/GenBank/DDBJ databases">
        <title>A chromosome-level genome assembly of beet webworm, Loxostege sticticalis.</title>
        <authorList>
            <person name="Zhang Y."/>
        </authorList>
    </citation>
    <scope>NUCLEOTIDE SEQUENCE [LARGE SCALE GENOMIC DNA]</scope>
    <source>
        <strain evidence="3">AQ026</strain>
        <tissue evidence="3">Whole body</tissue>
    </source>
</reference>
<evidence type="ECO:0000313" key="3">
    <source>
        <dbReference type="EMBL" id="KAL0881720.1"/>
    </source>
</evidence>
<dbReference type="Proteomes" id="UP001549920">
    <property type="component" value="Unassembled WGS sequence"/>
</dbReference>
<dbReference type="Pfam" id="PF00665">
    <property type="entry name" value="rve"/>
    <property type="match status" value="1"/>
</dbReference>
<accession>A0ABR3HYS5</accession>
<evidence type="ECO:0000259" key="2">
    <source>
        <dbReference type="PROSITE" id="PS50994"/>
    </source>
</evidence>
<dbReference type="Gene3D" id="3.30.420.10">
    <property type="entry name" value="Ribonuclease H-like superfamily/Ribonuclease H"/>
    <property type="match status" value="1"/>
</dbReference>
<feature type="domain" description="Integrase catalytic" evidence="2">
    <location>
        <begin position="115"/>
        <end position="301"/>
    </location>
</feature>
<feature type="compositionally biased region" description="Polar residues" evidence="1">
    <location>
        <begin position="427"/>
        <end position="446"/>
    </location>
</feature>
<dbReference type="PANTHER" id="PTHR38681">
    <property type="entry name" value="RETROVIRUS-RELATED POL POLYPROTEIN FROM TRANSPOSON 412-LIKE PROTEIN-RELATED"/>
    <property type="match status" value="1"/>
</dbReference>
<dbReference type="EMBL" id="JBEUOH010000011">
    <property type="protein sequence ID" value="KAL0881720.1"/>
    <property type="molecule type" value="Genomic_DNA"/>
</dbReference>
<comment type="caution">
    <text evidence="3">The sequence shown here is derived from an EMBL/GenBank/DDBJ whole genome shotgun (WGS) entry which is preliminary data.</text>
</comment>
<dbReference type="InterPro" id="IPR012337">
    <property type="entry name" value="RNaseH-like_sf"/>
</dbReference>
<gene>
    <name evidence="3" type="ORF">ABMA27_001515</name>
</gene>
<dbReference type="SUPFAM" id="SSF53098">
    <property type="entry name" value="Ribonuclease H-like"/>
    <property type="match status" value="1"/>
</dbReference>
<protein>
    <recommendedName>
        <fullName evidence="2">Integrase catalytic domain-containing protein</fullName>
    </recommendedName>
</protein>
<proteinExistence type="predicted"/>
<organism evidence="3 4">
    <name type="scientific">Loxostege sticticalis</name>
    <name type="common">Beet webworm moth</name>
    <dbReference type="NCBI Taxonomy" id="481309"/>
    <lineage>
        <taxon>Eukaryota</taxon>
        <taxon>Metazoa</taxon>
        <taxon>Ecdysozoa</taxon>
        <taxon>Arthropoda</taxon>
        <taxon>Hexapoda</taxon>
        <taxon>Insecta</taxon>
        <taxon>Pterygota</taxon>
        <taxon>Neoptera</taxon>
        <taxon>Endopterygota</taxon>
        <taxon>Lepidoptera</taxon>
        <taxon>Glossata</taxon>
        <taxon>Ditrysia</taxon>
        <taxon>Pyraloidea</taxon>
        <taxon>Crambidae</taxon>
        <taxon>Pyraustinae</taxon>
        <taxon>Loxostege</taxon>
    </lineage>
</organism>
<dbReference type="InterPro" id="IPR001584">
    <property type="entry name" value="Integrase_cat-core"/>
</dbReference>
<dbReference type="PROSITE" id="PS50994">
    <property type="entry name" value="INTEGRASE"/>
    <property type="match status" value="1"/>
</dbReference>
<evidence type="ECO:0000313" key="4">
    <source>
        <dbReference type="Proteomes" id="UP001549920"/>
    </source>
</evidence>
<dbReference type="PANTHER" id="PTHR38681:SF1">
    <property type="entry name" value="RETROVIRUS-RELATED POL POLYPROTEIN FROM TRANSPOSON 412-LIKE PROTEIN"/>
    <property type="match status" value="1"/>
</dbReference>